<evidence type="ECO:0008006" key="3">
    <source>
        <dbReference type="Google" id="ProtNLM"/>
    </source>
</evidence>
<dbReference type="GO" id="GO:0004000">
    <property type="term" value="F:adenosine deaminase activity"/>
    <property type="evidence" value="ECO:0007669"/>
    <property type="project" value="TreeGrafter"/>
</dbReference>
<name>A0AAE9YWA9_9GAMM</name>
<evidence type="ECO:0000313" key="1">
    <source>
        <dbReference type="EMBL" id="WDE01550.1"/>
    </source>
</evidence>
<dbReference type="AlphaFoldDB" id="A0AAE9YWA9"/>
<dbReference type="RefSeq" id="WP_044832743.1">
    <property type="nucleotide sequence ID" value="NZ_CP059735.1"/>
</dbReference>
<dbReference type="Gene3D" id="3.20.20.140">
    <property type="entry name" value="Metal-dependent hydrolases"/>
    <property type="match status" value="2"/>
</dbReference>
<dbReference type="GO" id="GO:0046103">
    <property type="term" value="P:inosine biosynthetic process"/>
    <property type="evidence" value="ECO:0007669"/>
    <property type="project" value="TreeGrafter"/>
</dbReference>
<dbReference type="PANTHER" id="PTHR11409:SF43">
    <property type="entry name" value="ADENOSINE DEAMINASE"/>
    <property type="match status" value="1"/>
</dbReference>
<keyword evidence="2" id="KW-1185">Reference proteome</keyword>
<dbReference type="NCBIfam" id="NF041744">
    <property type="entry name" value="RdrB"/>
    <property type="match status" value="1"/>
</dbReference>
<reference evidence="1 2" key="1">
    <citation type="journal article" date="2015" name="Genome Announc.">
        <title>Draft Genome Sequences of Marine Isolates of Thalassomonas viridans and Thalassomonas actiniarum.</title>
        <authorList>
            <person name="Olonade I."/>
            <person name="van Zyl L.J."/>
            <person name="Trindade M."/>
        </authorList>
    </citation>
    <scope>NUCLEOTIDE SEQUENCE [LARGE SCALE GENOMIC DNA]</scope>
    <source>
        <strain evidence="1 2">A5K-106</strain>
    </source>
</reference>
<proteinExistence type="predicted"/>
<organism evidence="1 2">
    <name type="scientific">Thalassomonas actiniarum</name>
    <dbReference type="NCBI Taxonomy" id="485447"/>
    <lineage>
        <taxon>Bacteria</taxon>
        <taxon>Pseudomonadati</taxon>
        <taxon>Pseudomonadota</taxon>
        <taxon>Gammaproteobacteria</taxon>
        <taxon>Alteromonadales</taxon>
        <taxon>Colwelliaceae</taxon>
        <taxon>Thalassomonas</taxon>
    </lineage>
</organism>
<dbReference type="Proteomes" id="UP000032568">
    <property type="component" value="Chromosome"/>
</dbReference>
<dbReference type="InterPro" id="IPR032466">
    <property type="entry name" value="Metal_Hydrolase"/>
</dbReference>
<gene>
    <name evidence="1" type="ORF">SG35_013570</name>
</gene>
<dbReference type="GO" id="GO:0043103">
    <property type="term" value="P:hypoxanthine salvage"/>
    <property type="evidence" value="ECO:0007669"/>
    <property type="project" value="TreeGrafter"/>
</dbReference>
<dbReference type="GO" id="GO:0005829">
    <property type="term" value="C:cytosol"/>
    <property type="evidence" value="ECO:0007669"/>
    <property type="project" value="TreeGrafter"/>
</dbReference>
<dbReference type="GO" id="GO:0006154">
    <property type="term" value="P:adenosine catabolic process"/>
    <property type="evidence" value="ECO:0007669"/>
    <property type="project" value="TreeGrafter"/>
</dbReference>
<dbReference type="EMBL" id="CP059735">
    <property type="protein sequence ID" value="WDE01550.1"/>
    <property type="molecule type" value="Genomic_DNA"/>
</dbReference>
<dbReference type="SUPFAM" id="SSF51556">
    <property type="entry name" value="Metallo-dependent hydrolases"/>
    <property type="match status" value="1"/>
</dbReference>
<evidence type="ECO:0000313" key="2">
    <source>
        <dbReference type="Proteomes" id="UP000032568"/>
    </source>
</evidence>
<reference evidence="1 2" key="2">
    <citation type="journal article" date="2022" name="Mar. Drugs">
        <title>Bioassay-Guided Fractionation Leads to the Detection of Cholic Acid Generated by the Rare Thalassomonas sp.</title>
        <authorList>
            <person name="Pheiffer F."/>
            <person name="Schneider Y.K."/>
            <person name="Hansen E.H."/>
            <person name="Andersen J.H."/>
            <person name="Isaksson J."/>
            <person name="Busche T."/>
            <person name="R C."/>
            <person name="Kalinowski J."/>
            <person name="Zyl L.V."/>
            <person name="Trindade M."/>
        </authorList>
    </citation>
    <scope>NUCLEOTIDE SEQUENCE [LARGE SCALE GENOMIC DNA]</scope>
    <source>
        <strain evidence="1 2">A5K-106</strain>
    </source>
</reference>
<dbReference type="InterPro" id="IPR006330">
    <property type="entry name" value="Ado/ade_deaminase"/>
</dbReference>
<protein>
    <recommendedName>
        <fullName evidence="3">Adenosine deaminase domain-containing protein</fullName>
    </recommendedName>
</protein>
<dbReference type="PANTHER" id="PTHR11409">
    <property type="entry name" value="ADENOSINE DEAMINASE"/>
    <property type="match status" value="1"/>
</dbReference>
<accession>A0AAE9YWA9</accession>
<sequence length="827" mass="95310">MLNNSLENTARASLLNSDRWLYHLLTDDMPFSDAQQVAHNGLTDKLLAAHRRDDIEKVMAGLATSWHKNYSLTYLNQWQERFLLWQGNRFEVAKPYLDEWLALCSIIDPTLVLGWGYAQKLWHDNLSPHQLAGLEQCMQGLSGQRHLAFADNHAHIGGHGSQRQAFVDFSFEAFDTSKQHFNWPSLHEYRFISAGQVNVADLPRMQHALFCFLVEALIWGDDSERQALNLHDQMQMRYTNASLSALLKQSGEQNVPLSLLARAVNCDTDKSALLIWSALFYAERYLEVSGNWRTSFRAYIHVSQILRTGMIHKGLGLSYFTEFFRFNARKGRSGTKYGRYALTTDLNSKVYREFKVAPSFINQRRLSRLHEKLAKSGFEHNIQFCIHFTRSGRGGDKLQREKRLSLKQECQQLVTLFSSYGAQNFAVDNKLFAADDGKTVNLLNLVRGLDVAGNENQVKIEVFAPSLRYLRASPWKNPYPLYRPQRRLHLSIHCGEDFDHLLSGLRHIDETVSFCEFGEGDRLGHALALGIAPQAWAKRHDSVRIKAGEHLDNLVWLYHQVVTLSLRLPQILPFANTLEVRARKWCRHIYGESYDLTTLYTAWQLRRNCPLSFMESMHSPLNPGYLPDFVDGKERDQTAIKLWRHYFTSAHLVKKGETNPFEQTVLLRHVEQHHPDAQTQVLQGQDYFTPDELDWLGAIQDQLMHQYDDQGITIEACPSSNIYIGHFDCFSQHPLFRWAPPLEALLDKDREFNRFGLRKGPVRFCVNTDDAGLFPTTIANEHRILKEVAIRHFDASTQVADAWIARIRNIGLEEFRRNQEAVKVAET</sequence>
<dbReference type="KEGG" id="tact:SG35_013570"/>